<keyword evidence="1" id="KW-0946">Virion</keyword>
<dbReference type="Gene3D" id="3.40.50.2000">
    <property type="entry name" value="Glycogen Phosphorylase B"/>
    <property type="match status" value="1"/>
</dbReference>
<keyword evidence="1" id="KW-0167">Capsid protein</keyword>
<organism evidence="1 2">
    <name type="scientific">Gimesia chilikensis</name>
    <dbReference type="NCBI Taxonomy" id="2605989"/>
    <lineage>
        <taxon>Bacteria</taxon>
        <taxon>Pseudomonadati</taxon>
        <taxon>Planctomycetota</taxon>
        <taxon>Planctomycetia</taxon>
        <taxon>Planctomycetales</taxon>
        <taxon>Planctomycetaceae</taxon>
        <taxon>Gimesia</taxon>
    </lineage>
</organism>
<dbReference type="RefSeq" id="WP_145043020.1">
    <property type="nucleotide sequence ID" value="NZ_CP036347.1"/>
</dbReference>
<evidence type="ECO:0000313" key="2">
    <source>
        <dbReference type="Proteomes" id="UP000320722"/>
    </source>
</evidence>
<dbReference type="AlphaFoldDB" id="A0A517WIG5"/>
<dbReference type="EC" id="2.4.-.-" evidence="1"/>
<accession>A0A517WIG5</accession>
<keyword evidence="1" id="KW-0808">Transferase</keyword>
<dbReference type="PANTHER" id="PTHR12526">
    <property type="entry name" value="GLYCOSYLTRANSFERASE"/>
    <property type="match status" value="1"/>
</dbReference>
<sequence>MRVLFLISGKNVPSSRFRVLNYLPFLQQAGISCTVLASYPEKYEHIPWLGYRLSYLLKRITRYLHYLYACLRPFDLIFIEREIFDIPAYDMELLFLNRPAKCVLDIDDAIFLRYPEKFQVLAEKVDLLIAGNQNLCAVARKYNDHVRLLPTSVITGKYPLKDFSQPSTSKPVIGWTGLDTNIPNLKLVVPALNRLAEKYEFTLCIISATPDPIAELELEGVDVRHLVWNPETEYQDLSAFDIGIMPLEDDEWSRYKCGLKLLQYMALGIPAVASPVGVNAEIIEQGENGFCADSSEAWYTSLEQLLTSPELRKQIGLSGRKTVEEDFDAERNSQRLIQFLEKTLENPTAN</sequence>
<dbReference type="GO" id="GO:0016757">
    <property type="term" value="F:glycosyltransferase activity"/>
    <property type="evidence" value="ECO:0007669"/>
    <property type="project" value="UniProtKB-KW"/>
</dbReference>
<dbReference type="PROSITE" id="PS51257">
    <property type="entry name" value="PROKAR_LIPOPROTEIN"/>
    <property type="match status" value="1"/>
</dbReference>
<dbReference type="EMBL" id="CP036347">
    <property type="protein sequence ID" value="QDU05047.1"/>
    <property type="molecule type" value="Genomic_DNA"/>
</dbReference>
<protein>
    <submittedName>
        <fullName evidence="1">Spore coat protein SA</fullName>
        <ecNumber evidence="1">2.4.-.-</ecNumber>
    </submittedName>
</protein>
<evidence type="ECO:0000313" key="1">
    <source>
        <dbReference type="EMBL" id="QDU05047.1"/>
    </source>
</evidence>
<gene>
    <name evidence="1" type="primary">cotSA</name>
    <name evidence="1" type="ORF">V6x_47800</name>
</gene>
<name>A0A517WIG5_9PLAN</name>
<proteinExistence type="predicted"/>
<dbReference type="Pfam" id="PF13692">
    <property type="entry name" value="Glyco_trans_1_4"/>
    <property type="match status" value="1"/>
</dbReference>
<dbReference type="SUPFAM" id="SSF53756">
    <property type="entry name" value="UDP-Glycosyltransferase/glycogen phosphorylase"/>
    <property type="match status" value="1"/>
</dbReference>
<dbReference type="CDD" id="cd03801">
    <property type="entry name" value="GT4_PimA-like"/>
    <property type="match status" value="1"/>
</dbReference>
<reference evidence="1 2" key="1">
    <citation type="submission" date="2019-02" db="EMBL/GenBank/DDBJ databases">
        <title>Deep-cultivation of Planctomycetes and their phenomic and genomic characterization uncovers novel biology.</title>
        <authorList>
            <person name="Wiegand S."/>
            <person name="Jogler M."/>
            <person name="Boedeker C."/>
            <person name="Pinto D."/>
            <person name="Vollmers J."/>
            <person name="Rivas-Marin E."/>
            <person name="Kohn T."/>
            <person name="Peeters S.H."/>
            <person name="Heuer A."/>
            <person name="Rast P."/>
            <person name="Oberbeckmann S."/>
            <person name="Bunk B."/>
            <person name="Jeske O."/>
            <person name="Meyerdierks A."/>
            <person name="Storesund J.E."/>
            <person name="Kallscheuer N."/>
            <person name="Luecker S."/>
            <person name="Lage O.M."/>
            <person name="Pohl T."/>
            <person name="Merkel B.J."/>
            <person name="Hornburger P."/>
            <person name="Mueller R.-W."/>
            <person name="Bruemmer F."/>
            <person name="Labrenz M."/>
            <person name="Spormann A.M."/>
            <person name="Op den Camp H."/>
            <person name="Overmann J."/>
            <person name="Amann R."/>
            <person name="Jetten M.S.M."/>
            <person name="Mascher T."/>
            <person name="Medema M.H."/>
            <person name="Devos D.P."/>
            <person name="Kaster A.-K."/>
            <person name="Ovreas L."/>
            <person name="Rohde M."/>
            <person name="Galperin M.Y."/>
            <person name="Jogler C."/>
        </authorList>
    </citation>
    <scope>NUCLEOTIDE SEQUENCE [LARGE SCALE GENOMIC DNA]</scope>
    <source>
        <strain evidence="1 2">V6</strain>
    </source>
</reference>
<dbReference type="Proteomes" id="UP000320722">
    <property type="component" value="Chromosome"/>
</dbReference>
<keyword evidence="1" id="KW-0328">Glycosyltransferase</keyword>